<evidence type="ECO:0000259" key="8">
    <source>
        <dbReference type="PROSITE" id="PS52029"/>
    </source>
</evidence>
<dbReference type="PROSITE" id="PS52029">
    <property type="entry name" value="LD_TPASE"/>
    <property type="match status" value="1"/>
</dbReference>
<dbReference type="PATRIC" id="fig|484020.3.peg.364"/>
<keyword evidence="5 6" id="KW-0961">Cell wall biogenesis/degradation</keyword>
<dbReference type="AlphaFoldDB" id="I3WGF4"/>
<dbReference type="GO" id="GO:0071555">
    <property type="term" value="P:cell wall organization"/>
    <property type="evidence" value="ECO:0007669"/>
    <property type="project" value="UniProtKB-UniRule"/>
</dbReference>
<gene>
    <name evidence="9" type="ORF">BBB_0371</name>
</gene>
<evidence type="ECO:0000313" key="10">
    <source>
        <dbReference type="Proteomes" id="UP000006173"/>
    </source>
</evidence>
<feature type="active site" description="Proton donor/acceptor" evidence="6">
    <location>
        <position position="443"/>
    </location>
</feature>
<dbReference type="PANTHER" id="PTHR30582">
    <property type="entry name" value="L,D-TRANSPEPTIDASE"/>
    <property type="match status" value="1"/>
</dbReference>
<dbReference type="GO" id="GO:0071972">
    <property type="term" value="F:peptidoglycan L,D-transpeptidase activity"/>
    <property type="evidence" value="ECO:0007669"/>
    <property type="project" value="TreeGrafter"/>
</dbReference>
<evidence type="ECO:0000256" key="2">
    <source>
        <dbReference type="ARBA" id="ARBA00022679"/>
    </source>
</evidence>
<keyword evidence="2" id="KW-0808">Transferase</keyword>
<dbReference type="InterPro" id="IPR038054">
    <property type="entry name" value="LD_TPept-like_central_sf"/>
</dbReference>
<organism evidence="9 10">
    <name type="scientific">Bifidobacterium bifidum BGN4</name>
    <dbReference type="NCBI Taxonomy" id="484020"/>
    <lineage>
        <taxon>Bacteria</taxon>
        <taxon>Bacillati</taxon>
        <taxon>Actinomycetota</taxon>
        <taxon>Actinomycetes</taxon>
        <taxon>Bifidobacteriales</taxon>
        <taxon>Bifidobacteriaceae</taxon>
        <taxon>Bifidobacterium</taxon>
    </lineage>
</organism>
<evidence type="ECO:0000256" key="3">
    <source>
        <dbReference type="ARBA" id="ARBA00022960"/>
    </source>
</evidence>
<dbReference type="KEGG" id="bbf:BBB_0371"/>
<evidence type="ECO:0000256" key="7">
    <source>
        <dbReference type="SAM" id="Phobius"/>
    </source>
</evidence>
<dbReference type="Proteomes" id="UP000006173">
    <property type="component" value="Chromosome"/>
</dbReference>
<dbReference type="CDD" id="cd16913">
    <property type="entry name" value="YkuD_like"/>
    <property type="match status" value="1"/>
</dbReference>
<dbReference type="PANTHER" id="PTHR30582:SF2">
    <property type="entry name" value="L,D-TRANSPEPTIDASE YCIB-RELATED"/>
    <property type="match status" value="1"/>
</dbReference>
<evidence type="ECO:0000256" key="1">
    <source>
        <dbReference type="ARBA" id="ARBA00004752"/>
    </source>
</evidence>
<dbReference type="InterPro" id="IPR038063">
    <property type="entry name" value="Transpep_catalytic_dom"/>
</dbReference>
<dbReference type="GO" id="GO:0005576">
    <property type="term" value="C:extracellular region"/>
    <property type="evidence" value="ECO:0007669"/>
    <property type="project" value="TreeGrafter"/>
</dbReference>
<dbReference type="HOGENOM" id="CLU_029999_0_0_11"/>
<dbReference type="InterPro" id="IPR050979">
    <property type="entry name" value="LD-transpeptidase"/>
</dbReference>
<feature type="transmembrane region" description="Helical" evidence="7">
    <location>
        <begin position="26"/>
        <end position="50"/>
    </location>
</feature>
<dbReference type="GO" id="GO:0016740">
    <property type="term" value="F:transferase activity"/>
    <property type="evidence" value="ECO:0007669"/>
    <property type="project" value="UniProtKB-KW"/>
</dbReference>
<protein>
    <submittedName>
        <fullName evidence="9">ErfK/YbiS/YcfS/YnhG family protein</fullName>
    </submittedName>
</protein>
<name>I3WGF4_BIFBI</name>
<keyword evidence="7" id="KW-0472">Membrane</keyword>
<proteinExistence type="predicted"/>
<dbReference type="SUPFAM" id="SSF141523">
    <property type="entry name" value="L,D-transpeptidase catalytic domain-like"/>
    <property type="match status" value="1"/>
</dbReference>
<comment type="pathway">
    <text evidence="1 6">Cell wall biogenesis; peptidoglycan biosynthesis.</text>
</comment>
<dbReference type="InterPro" id="IPR005490">
    <property type="entry name" value="LD_TPept_cat_dom"/>
</dbReference>
<keyword evidence="7" id="KW-1133">Transmembrane helix</keyword>
<dbReference type="GO" id="GO:0008360">
    <property type="term" value="P:regulation of cell shape"/>
    <property type="evidence" value="ECO:0007669"/>
    <property type="project" value="UniProtKB-UniRule"/>
</dbReference>
<evidence type="ECO:0000256" key="6">
    <source>
        <dbReference type="PROSITE-ProRule" id="PRU01373"/>
    </source>
</evidence>
<keyword evidence="7" id="KW-0812">Transmembrane</keyword>
<dbReference type="UniPathway" id="UPA00219"/>
<dbReference type="Gene3D" id="3.10.20.800">
    <property type="match status" value="1"/>
</dbReference>
<sequence>MNPADDAALGKGVSAAKTKNPKRGMIIAFSIIGALLVLLVAAFFGTNWYFQDRVAPGVRFGNVSVMGKTESELTGIVNQAVSDSAITVTDSEGNNVKAGLDKLGVTVNVKQTVRNLLDAKSGNMFTRINPFAKQDVRLSATTDNYTLSTYLTEQLVEEQDRAVASNISYDANSKKFIVTEGNEGKEADPSDVIAAVKKAVSQPGEAQKLTVMYSDVAMPITVETATSAANDANKRLTSSLVIGNSKGKTFTLPADEIAKWIQVKPDIQKGTITLAYDQDAIKTYLSQNLAKKLDQDMVVEKNITNTDGTVLTVTQKGVDGVAVQSTDETAAQVLDALNAGKGAELTATVKVTDHKTESRKVDYTSPNGDPHMVINLSEQKVYAYKGSTLVKTFIVSTGKPSTPTDNGTFFVHTKYQSQTMRGEGYVTPNVPWVTYYNQGEGFHGAPWNTAGIASGTPKSHGCTNMHVEDAKWVYDFLPIGAMVQIVGTTPTSAVR</sequence>
<evidence type="ECO:0000256" key="5">
    <source>
        <dbReference type="ARBA" id="ARBA00023316"/>
    </source>
</evidence>
<feature type="domain" description="L,D-TPase catalytic" evidence="8">
    <location>
        <begin position="370"/>
        <end position="486"/>
    </location>
</feature>
<feature type="active site" description="Nucleophile" evidence="6">
    <location>
        <position position="462"/>
    </location>
</feature>
<reference evidence="9 10" key="1">
    <citation type="journal article" date="2012" name="J. Bacteriol.">
        <title>Complete Genome Sequence of the Probiotic Bacterium Bifidobacterium bifidum Strain BGN4.</title>
        <authorList>
            <person name="Yu D.S."/>
            <person name="Jeong H."/>
            <person name="Lee D.H."/>
            <person name="Kwon S.K."/>
            <person name="Song J.Y."/>
            <person name="Kim B.K."/>
            <person name="Park M.S."/>
            <person name="Ji G.E."/>
            <person name="Oh T.K."/>
            <person name="Kim J.F."/>
        </authorList>
    </citation>
    <scope>NUCLEOTIDE SEQUENCE [LARGE SCALE GENOMIC DNA]</scope>
    <source>
        <strain evidence="9 10">BGN4</strain>
    </source>
</reference>
<dbReference type="GO" id="GO:0018104">
    <property type="term" value="P:peptidoglycan-protein cross-linking"/>
    <property type="evidence" value="ECO:0007669"/>
    <property type="project" value="TreeGrafter"/>
</dbReference>
<dbReference type="EMBL" id="CP001361">
    <property type="protein sequence ID" value="AFL03967.1"/>
    <property type="molecule type" value="Genomic_DNA"/>
</dbReference>
<evidence type="ECO:0000256" key="4">
    <source>
        <dbReference type="ARBA" id="ARBA00022984"/>
    </source>
</evidence>
<dbReference type="Pfam" id="PF03734">
    <property type="entry name" value="YkuD"/>
    <property type="match status" value="1"/>
</dbReference>
<dbReference type="Gene3D" id="2.40.440.10">
    <property type="entry name" value="L,D-transpeptidase catalytic domain-like"/>
    <property type="match status" value="1"/>
</dbReference>
<evidence type="ECO:0000313" key="9">
    <source>
        <dbReference type="EMBL" id="AFL03967.1"/>
    </source>
</evidence>
<accession>I3WGF4</accession>
<keyword evidence="3 6" id="KW-0133">Cell shape</keyword>
<keyword evidence="4 6" id="KW-0573">Peptidoglycan synthesis</keyword>